<sequence>MPSGVCASHIFYFETIITKLFGFKVYPHKLCSLTFRPKREGLGEACGRPPHPTVAYHASGLATVLASRFWRPHLSVTTTVIQQHTVTHPLMPPITIARPRIQFRR</sequence>
<dbReference type="AlphaFoldDB" id="A0A251RYH0"/>
<protein>
    <submittedName>
        <fullName evidence="2">Uncharacterized protein</fullName>
    </submittedName>
</protein>
<reference evidence="1" key="3">
    <citation type="submission" date="2020-06" db="EMBL/GenBank/DDBJ databases">
        <title>Helianthus annuus Genome sequencing and assembly Release 2.</title>
        <authorList>
            <person name="Gouzy J."/>
            <person name="Langlade N."/>
            <person name="Munos S."/>
        </authorList>
    </citation>
    <scope>NUCLEOTIDE SEQUENCE</scope>
    <source>
        <tissue evidence="1">Leaves</tissue>
    </source>
</reference>
<dbReference type="EMBL" id="MNCJ02000331">
    <property type="protein sequence ID" value="KAF5759562.1"/>
    <property type="molecule type" value="Genomic_DNA"/>
</dbReference>
<evidence type="ECO:0000313" key="2">
    <source>
        <dbReference type="EMBL" id="OTF91349.1"/>
    </source>
</evidence>
<evidence type="ECO:0000313" key="1">
    <source>
        <dbReference type="EMBL" id="KAF5759562.1"/>
    </source>
</evidence>
<keyword evidence="3" id="KW-1185">Reference proteome</keyword>
<proteinExistence type="predicted"/>
<name>A0A251RYH0_HELAN</name>
<gene>
    <name evidence="2" type="ORF">HannXRQ_Chr16g0509761</name>
    <name evidence="1" type="ORF">HanXRQr2_Chr16g0742731</name>
</gene>
<dbReference type="EMBL" id="CM007905">
    <property type="protein sequence ID" value="OTF91349.1"/>
    <property type="molecule type" value="Genomic_DNA"/>
</dbReference>
<evidence type="ECO:0000313" key="3">
    <source>
        <dbReference type="Proteomes" id="UP000215914"/>
    </source>
</evidence>
<accession>A0A251RYH0</accession>
<dbReference type="Gramene" id="mRNA:HanXRQr2_Chr16g0742731">
    <property type="protein sequence ID" value="CDS:HanXRQr2_Chr16g0742731.1"/>
    <property type="gene ID" value="HanXRQr2_Chr16g0742731"/>
</dbReference>
<reference evidence="2" key="2">
    <citation type="submission" date="2017-02" db="EMBL/GenBank/DDBJ databases">
        <title>Sunflower complete genome.</title>
        <authorList>
            <person name="Langlade N."/>
            <person name="Munos S."/>
        </authorList>
    </citation>
    <scope>NUCLEOTIDE SEQUENCE [LARGE SCALE GENOMIC DNA]</scope>
    <source>
        <tissue evidence="2">Leaves</tissue>
    </source>
</reference>
<organism evidence="2 3">
    <name type="scientific">Helianthus annuus</name>
    <name type="common">Common sunflower</name>
    <dbReference type="NCBI Taxonomy" id="4232"/>
    <lineage>
        <taxon>Eukaryota</taxon>
        <taxon>Viridiplantae</taxon>
        <taxon>Streptophyta</taxon>
        <taxon>Embryophyta</taxon>
        <taxon>Tracheophyta</taxon>
        <taxon>Spermatophyta</taxon>
        <taxon>Magnoliopsida</taxon>
        <taxon>eudicotyledons</taxon>
        <taxon>Gunneridae</taxon>
        <taxon>Pentapetalae</taxon>
        <taxon>asterids</taxon>
        <taxon>campanulids</taxon>
        <taxon>Asterales</taxon>
        <taxon>Asteraceae</taxon>
        <taxon>Asteroideae</taxon>
        <taxon>Heliantheae alliance</taxon>
        <taxon>Heliantheae</taxon>
        <taxon>Helianthus</taxon>
    </lineage>
</organism>
<dbReference type="Proteomes" id="UP000215914">
    <property type="component" value="Chromosome 16"/>
</dbReference>
<reference evidence="1 3" key="1">
    <citation type="journal article" date="2017" name="Nature">
        <title>The sunflower genome provides insights into oil metabolism, flowering and Asterid evolution.</title>
        <authorList>
            <person name="Badouin H."/>
            <person name="Gouzy J."/>
            <person name="Grassa C.J."/>
            <person name="Murat F."/>
            <person name="Staton S.E."/>
            <person name="Cottret L."/>
            <person name="Lelandais-Briere C."/>
            <person name="Owens G.L."/>
            <person name="Carrere S."/>
            <person name="Mayjonade B."/>
            <person name="Legrand L."/>
            <person name="Gill N."/>
            <person name="Kane N.C."/>
            <person name="Bowers J.E."/>
            <person name="Hubner S."/>
            <person name="Bellec A."/>
            <person name="Berard A."/>
            <person name="Berges H."/>
            <person name="Blanchet N."/>
            <person name="Boniface M.C."/>
            <person name="Brunel D."/>
            <person name="Catrice O."/>
            <person name="Chaidir N."/>
            <person name="Claudel C."/>
            <person name="Donnadieu C."/>
            <person name="Faraut T."/>
            <person name="Fievet G."/>
            <person name="Helmstetter N."/>
            <person name="King M."/>
            <person name="Knapp S.J."/>
            <person name="Lai Z."/>
            <person name="Le Paslier M.C."/>
            <person name="Lippi Y."/>
            <person name="Lorenzon L."/>
            <person name="Mandel J.R."/>
            <person name="Marage G."/>
            <person name="Marchand G."/>
            <person name="Marquand E."/>
            <person name="Bret-Mestries E."/>
            <person name="Morien E."/>
            <person name="Nambeesan S."/>
            <person name="Nguyen T."/>
            <person name="Pegot-Espagnet P."/>
            <person name="Pouilly N."/>
            <person name="Raftis F."/>
            <person name="Sallet E."/>
            <person name="Schiex T."/>
            <person name="Thomas J."/>
            <person name="Vandecasteele C."/>
            <person name="Vares D."/>
            <person name="Vear F."/>
            <person name="Vautrin S."/>
            <person name="Crespi M."/>
            <person name="Mangin B."/>
            <person name="Burke J.M."/>
            <person name="Salse J."/>
            <person name="Munos S."/>
            <person name="Vincourt P."/>
            <person name="Rieseberg L.H."/>
            <person name="Langlade N.B."/>
        </authorList>
    </citation>
    <scope>NUCLEOTIDE SEQUENCE [LARGE SCALE GENOMIC DNA]</scope>
    <source>
        <strain evidence="3">cv. SF193</strain>
        <tissue evidence="1">Leaves</tissue>
    </source>
</reference>
<dbReference type="InParanoid" id="A0A251RYH0"/>